<accession>A0ABX9X471</accession>
<evidence type="ECO:0000313" key="4">
    <source>
        <dbReference type="Proteomes" id="UP000281899"/>
    </source>
</evidence>
<dbReference type="EMBL" id="RJTW01000007">
    <property type="protein sequence ID" value="ROH90604.1"/>
    <property type="molecule type" value="Genomic_DNA"/>
</dbReference>
<reference evidence="3 4" key="1">
    <citation type="submission" date="2018-11" db="EMBL/GenBank/DDBJ databases">
        <title>Proposal to divide the Flavobacteriaceae and reorganize its genera based on Amino Acid Identity values calculated from whole genome sequences.</title>
        <authorList>
            <person name="Nicholson A.C."/>
            <person name="Gulvik C.A."/>
            <person name="Whitney A.M."/>
            <person name="Humrighouse B.W."/>
            <person name="Bell M."/>
            <person name="Holmes B."/>
            <person name="Steigerwalt A."/>
            <person name="Villarma A."/>
            <person name="Sheth M."/>
            <person name="Batra D."/>
            <person name="Pryor J."/>
            <person name="Bernardet J.-F."/>
            <person name="Hugo C."/>
            <person name="Kampfer P."/>
            <person name="Newman J."/>
            <person name="Mcquiston J.R."/>
        </authorList>
    </citation>
    <scope>NUCLEOTIDE SEQUENCE [LARGE SCALE GENOMIC DNA]</scope>
    <source>
        <strain evidence="3 4">G0235</strain>
    </source>
</reference>
<sequence length="285" mass="32097">MEFGGDLNINNTISPSYRYSTQGQENQIDTKWSSYRWRNYDAAMGRFFNVDPLSEKYNTWSTYAFSGNRVVDARELEGLEPHVLFNTRENAAINFGQQYNGKSIKQYREYAAIIYSVKKSDGKIYYAYNQPTRGGNAGATPNHKVPSGTKAAAIIHSHGGYEVNYNNNNFSGSNGDKGYAEYYNLDIFVATPNGSLKYYDVSSDTEKTITTKLPSDPSDPTRQNKKPPIENPNPSTGDYKPKPIKIFPELDPSMERSKLKLDGGLKSLEDRKANTVIDRSNKKIN</sequence>
<proteinExistence type="predicted"/>
<dbReference type="NCBIfam" id="TIGR03696">
    <property type="entry name" value="Rhs_assc_core"/>
    <property type="match status" value="1"/>
</dbReference>
<dbReference type="InterPro" id="IPR022385">
    <property type="entry name" value="Rhs_assc_core"/>
</dbReference>
<dbReference type="Pfam" id="PF14220">
    <property type="entry name" value="DUF4329"/>
    <property type="match status" value="1"/>
</dbReference>
<feature type="domain" description="DUF4329" evidence="2">
    <location>
        <begin position="90"/>
        <end position="209"/>
    </location>
</feature>
<organism evidence="3 4">
    <name type="scientific">Chryseobacterium cucumeris</name>
    <dbReference type="NCBI Taxonomy" id="1813611"/>
    <lineage>
        <taxon>Bacteria</taxon>
        <taxon>Pseudomonadati</taxon>
        <taxon>Bacteroidota</taxon>
        <taxon>Flavobacteriia</taxon>
        <taxon>Flavobacteriales</taxon>
        <taxon>Weeksellaceae</taxon>
        <taxon>Chryseobacterium group</taxon>
        <taxon>Chryseobacterium</taxon>
    </lineage>
</organism>
<comment type="caution">
    <text evidence="3">The sequence shown here is derived from an EMBL/GenBank/DDBJ whole genome shotgun (WGS) entry which is preliminary data.</text>
</comment>
<feature type="compositionally biased region" description="Basic and acidic residues" evidence="1">
    <location>
        <begin position="253"/>
        <end position="273"/>
    </location>
</feature>
<evidence type="ECO:0000256" key="1">
    <source>
        <dbReference type="SAM" id="MobiDB-lite"/>
    </source>
</evidence>
<protein>
    <submittedName>
        <fullName evidence="3">DUF4329 domain-containing protein</fullName>
    </submittedName>
</protein>
<feature type="region of interest" description="Disordered" evidence="1">
    <location>
        <begin position="208"/>
        <end position="285"/>
    </location>
</feature>
<dbReference type="Gene3D" id="2.180.10.10">
    <property type="entry name" value="RHS repeat-associated core"/>
    <property type="match status" value="1"/>
</dbReference>
<dbReference type="Proteomes" id="UP000281899">
    <property type="component" value="Unassembled WGS sequence"/>
</dbReference>
<gene>
    <name evidence="3" type="ORF">EGI15_18265</name>
</gene>
<feature type="compositionally biased region" description="Polar residues" evidence="1">
    <location>
        <begin position="210"/>
        <end position="221"/>
    </location>
</feature>
<evidence type="ECO:0000259" key="2">
    <source>
        <dbReference type="Pfam" id="PF14220"/>
    </source>
</evidence>
<evidence type="ECO:0000313" key="3">
    <source>
        <dbReference type="EMBL" id="ROH90604.1"/>
    </source>
</evidence>
<keyword evidence="4" id="KW-1185">Reference proteome</keyword>
<dbReference type="InterPro" id="IPR025479">
    <property type="entry name" value="DUF4329"/>
</dbReference>
<name>A0ABX9X471_9FLAO</name>